<dbReference type="EMBL" id="WTUX01000010">
    <property type="protein sequence ID" value="MZR12225.1"/>
    <property type="molecule type" value="Genomic_DNA"/>
</dbReference>
<keyword evidence="1" id="KW-0812">Transmembrane</keyword>
<feature type="transmembrane region" description="Helical" evidence="1">
    <location>
        <begin position="45"/>
        <end position="68"/>
    </location>
</feature>
<keyword evidence="1" id="KW-1133">Transmembrane helix</keyword>
<dbReference type="Proteomes" id="UP000467322">
    <property type="component" value="Unassembled WGS sequence"/>
</dbReference>
<dbReference type="PANTHER" id="PTHR35519:SF2">
    <property type="entry name" value="PH DOMAIN PROTEIN"/>
    <property type="match status" value="1"/>
</dbReference>
<evidence type="ECO:0000313" key="2">
    <source>
        <dbReference type="EMBL" id="MZR12225.1"/>
    </source>
</evidence>
<dbReference type="Pfam" id="PF13430">
    <property type="entry name" value="DUF4112"/>
    <property type="match status" value="1"/>
</dbReference>
<evidence type="ECO:0000313" key="3">
    <source>
        <dbReference type="Proteomes" id="UP000467322"/>
    </source>
</evidence>
<protein>
    <submittedName>
        <fullName evidence="2">DUF4112 domain-containing protein</fullName>
    </submittedName>
</protein>
<reference evidence="2 3" key="1">
    <citation type="submission" date="2019-12" db="EMBL/GenBank/DDBJ databases">
        <title>Maritimibacter sp. nov. sp. isolated from sea sand.</title>
        <authorList>
            <person name="Kim J."/>
            <person name="Jeong S.E."/>
            <person name="Jung H.S."/>
            <person name="Jeon C.O."/>
        </authorList>
    </citation>
    <scope>NUCLEOTIDE SEQUENCE [LARGE SCALE GENOMIC DNA]</scope>
    <source>
        <strain evidence="2 3">DP07</strain>
    </source>
</reference>
<comment type="caution">
    <text evidence="2">The sequence shown here is derived from an EMBL/GenBank/DDBJ whole genome shotgun (WGS) entry which is preliminary data.</text>
</comment>
<organism evidence="2 3">
    <name type="scientific">Maritimibacter harenae</name>
    <dbReference type="NCBI Taxonomy" id="2606218"/>
    <lineage>
        <taxon>Bacteria</taxon>
        <taxon>Pseudomonadati</taxon>
        <taxon>Pseudomonadota</taxon>
        <taxon>Alphaproteobacteria</taxon>
        <taxon>Rhodobacterales</taxon>
        <taxon>Roseobacteraceae</taxon>
        <taxon>Maritimibacter</taxon>
    </lineage>
</organism>
<accession>A0A845LWQ6</accession>
<dbReference type="InterPro" id="IPR025187">
    <property type="entry name" value="DUF4112"/>
</dbReference>
<keyword evidence="1" id="KW-0472">Membrane</keyword>
<keyword evidence="3" id="KW-1185">Reference proteome</keyword>
<sequence length="130" mass="13982">MTAETTALRTDDIAADLARVDRVSRLLDTRYRIPGTGVRFGLDSVIGLIPGIGDTAMLLPSFWIMAVAHRHGVRKRVLAKMAGNAGLDYVVGSIPLAGDLFDLAFKSHRRNAALLHAALDRPEPAGPSPR</sequence>
<evidence type="ECO:0000256" key="1">
    <source>
        <dbReference type="SAM" id="Phobius"/>
    </source>
</evidence>
<proteinExistence type="predicted"/>
<gene>
    <name evidence="2" type="ORF">GQE99_04265</name>
</gene>
<dbReference type="AlphaFoldDB" id="A0A845LWQ6"/>
<dbReference type="RefSeq" id="WP_161350348.1">
    <property type="nucleotide sequence ID" value="NZ_WTUX01000010.1"/>
</dbReference>
<dbReference type="PANTHER" id="PTHR35519">
    <property type="entry name" value="MEMBRANE PROTEINS"/>
    <property type="match status" value="1"/>
</dbReference>
<name>A0A845LWQ6_9RHOB</name>